<evidence type="ECO:0000259" key="1">
    <source>
        <dbReference type="Pfam" id="PF06094"/>
    </source>
</evidence>
<accession>A0A5D3WJ45</accession>
<proteinExistence type="predicted"/>
<dbReference type="AlphaFoldDB" id="A0A5D3WJ45"/>
<dbReference type="InterPro" id="IPR009288">
    <property type="entry name" value="AIG2-like_dom"/>
</dbReference>
<dbReference type="CDD" id="cd06661">
    <property type="entry name" value="GGCT_like"/>
    <property type="match status" value="1"/>
</dbReference>
<dbReference type="GO" id="GO:0016740">
    <property type="term" value="F:transferase activity"/>
    <property type="evidence" value="ECO:0007669"/>
    <property type="project" value="UniProtKB-KW"/>
</dbReference>
<dbReference type="Gene3D" id="3.10.490.10">
    <property type="entry name" value="Gamma-glutamyl cyclotransferase-like"/>
    <property type="match status" value="1"/>
</dbReference>
<dbReference type="RefSeq" id="WP_148896423.1">
    <property type="nucleotide sequence ID" value="NZ_VNIB01000010.1"/>
</dbReference>
<sequence length="133" mass="15103">MTIDTLFVYGTLRRDAGHPMHRLLTELAVCLGPASWQGRLYRVADYPGAIPSVYPHERVIGEIWRLKEPERLLPLLDQYEECGPGFPEPTEYVRELHRVQGAAGRSLRAWVYVYNRPVAGLERIPSGDFLAGN</sequence>
<protein>
    <submittedName>
        <fullName evidence="2">Gamma-glutamylcyclotransferase (GGCT)/AIG2-like uncharacterized protein YtfP</fullName>
    </submittedName>
</protein>
<feature type="domain" description="Gamma-glutamylcyclotransferase AIG2-like" evidence="1">
    <location>
        <begin position="6"/>
        <end position="130"/>
    </location>
</feature>
<dbReference type="Pfam" id="PF06094">
    <property type="entry name" value="GGACT"/>
    <property type="match status" value="1"/>
</dbReference>
<keyword evidence="2" id="KW-0808">Transferase</keyword>
<name>A0A5D3WJ45_9BACT</name>
<dbReference type="OrthoDB" id="482277at2"/>
<dbReference type="InterPro" id="IPR036568">
    <property type="entry name" value="GGCT-like_sf"/>
</dbReference>
<dbReference type="Proteomes" id="UP000324159">
    <property type="component" value="Unassembled WGS sequence"/>
</dbReference>
<dbReference type="EMBL" id="VNIB01000010">
    <property type="protein sequence ID" value="TYO97525.1"/>
    <property type="molecule type" value="Genomic_DNA"/>
</dbReference>
<keyword evidence="3" id="KW-1185">Reference proteome</keyword>
<evidence type="ECO:0000313" key="2">
    <source>
        <dbReference type="EMBL" id="TYO97525.1"/>
    </source>
</evidence>
<dbReference type="InterPro" id="IPR013024">
    <property type="entry name" value="GGCT-like"/>
</dbReference>
<reference evidence="2 3" key="1">
    <citation type="submission" date="2019-07" db="EMBL/GenBank/DDBJ databases">
        <title>Genomic Encyclopedia of Type Strains, Phase IV (KMG-IV): sequencing the most valuable type-strain genomes for metagenomic binning, comparative biology and taxonomic classification.</title>
        <authorList>
            <person name="Goeker M."/>
        </authorList>
    </citation>
    <scope>NUCLEOTIDE SEQUENCE [LARGE SCALE GENOMIC DNA]</scope>
    <source>
        <strain evidence="2 3">SS015</strain>
    </source>
</reference>
<organism evidence="2 3">
    <name type="scientific">Geothermobacter ehrlichii</name>
    <dbReference type="NCBI Taxonomy" id="213224"/>
    <lineage>
        <taxon>Bacteria</taxon>
        <taxon>Pseudomonadati</taxon>
        <taxon>Thermodesulfobacteriota</taxon>
        <taxon>Desulfuromonadia</taxon>
        <taxon>Desulfuromonadales</taxon>
        <taxon>Geothermobacteraceae</taxon>
        <taxon>Geothermobacter</taxon>
    </lineage>
</organism>
<evidence type="ECO:0000313" key="3">
    <source>
        <dbReference type="Proteomes" id="UP000324159"/>
    </source>
</evidence>
<gene>
    <name evidence="2" type="ORF">EDC39_11065</name>
</gene>
<comment type="caution">
    <text evidence="2">The sequence shown here is derived from an EMBL/GenBank/DDBJ whole genome shotgun (WGS) entry which is preliminary data.</text>
</comment>
<dbReference type="SUPFAM" id="SSF110857">
    <property type="entry name" value="Gamma-glutamyl cyclotransferase-like"/>
    <property type="match status" value="1"/>
</dbReference>